<dbReference type="InterPro" id="IPR012866">
    <property type="entry name" value="DUF1644"/>
</dbReference>
<reference evidence="4" key="1">
    <citation type="journal article" date="2019" name="Curr. Biol.">
        <title>Genome Sequence of Striga asiatica Provides Insight into the Evolution of Plant Parasitism.</title>
        <authorList>
            <person name="Yoshida S."/>
            <person name="Kim S."/>
            <person name="Wafula E.K."/>
            <person name="Tanskanen J."/>
            <person name="Kim Y.M."/>
            <person name="Honaas L."/>
            <person name="Yang Z."/>
            <person name="Spallek T."/>
            <person name="Conn C.E."/>
            <person name="Ichihashi Y."/>
            <person name="Cheong K."/>
            <person name="Cui S."/>
            <person name="Der J.P."/>
            <person name="Gundlach H."/>
            <person name="Jiao Y."/>
            <person name="Hori C."/>
            <person name="Ishida J.K."/>
            <person name="Kasahara H."/>
            <person name="Kiba T."/>
            <person name="Kim M.S."/>
            <person name="Koo N."/>
            <person name="Laohavisit A."/>
            <person name="Lee Y.H."/>
            <person name="Lumba S."/>
            <person name="McCourt P."/>
            <person name="Mortimer J.C."/>
            <person name="Mutuku J.M."/>
            <person name="Nomura T."/>
            <person name="Sasaki-Sekimoto Y."/>
            <person name="Seto Y."/>
            <person name="Wang Y."/>
            <person name="Wakatake T."/>
            <person name="Sakakibara H."/>
            <person name="Demura T."/>
            <person name="Yamaguchi S."/>
            <person name="Yoneyama K."/>
            <person name="Manabe R.I."/>
            <person name="Nelson D.C."/>
            <person name="Schulman A.H."/>
            <person name="Timko M.P."/>
            <person name="dePamphilis C.W."/>
            <person name="Choi D."/>
            <person name="Shirasu K."/>
        </authorList>
    </citation>
    <scope>NUCLEOTIDE SEQUENCE [LARGE SCALE GENOMIC DNA]</scope>
    <source>
        <strain evidence="4">cv. UVA1</strain>
    </source>
</reference>
<keyword evidence="4" id="KW-1185">Reference proteome</keyword>
<dbReference type="AlphaFoldDB" id="A0A5A7Q556"/>
<name>A0A5A7Q556_STRAF</name>
<gene>
    <name evidence="2" type="ORF">STAS_17012</name>
    <name evidence="3" type="ORF">STAS_17023</name>
</gene>
<protein>
    <submittedName>
        <fullName evidence="3">Uncharacterized protein</fullName>
    </submittedName>
</protein>
<proteinExistence type="predicted"/>
<dbReference type="Pfam" id="PF07800">
    <property type="entry name" value="DUF1644"/>
    <property type="match status" value="2"/>
</dbReference>
<organism evidence="3 4">
    <name type="scientific">Striga asiatica</name>
    <name type="common">Asiatic witchweed</name>
    <name type="synonym">Buchnera asiatica</name>
    <dbReference type="NCBI Taxonomy" id="4170"/>
    <lineage>
        <taxon>Eukaryota</taxon>
        <taxon>Viridiplantae</taxon>
        <taxon>Streptophyta</taxon>
        <taxon>Embryophyta</taxon>
        <taxon>Tracheophyta</taxon>
        <taxon>Spermatophyta</taxon>
        <taxon>Magnoliopsida</taxon>
        <taxon>eudicotyledons</taxon>
        <taxon>Gunneridae</taxon>
        <taxon>Pentapetalae</taxon>
        <taxon>asterids</taxon>
        <taxon>lamiids</taxon>
        <taxon>Lamiales</taxon>
        <taxon>Orobanchaceae</taxon>
        <taxon>Buchnereae</taxon>
        <taxon>Striga</taxon>
    </lineage>
</organism>
<dbReference type="InterPro" id="IPR013083">
    <property type="entry name" value="Znf_RING/FYVE/PHD"/>
</dbReference>
<evidence type="ECO:0000313" key="3">
    <source>
        <dbReference type="EMBL" id="GER40349.1"/>
    </source>
</evidence>
<dbReference type="EMBL" id="BKCP01005849">
    <property type="protein sequence ID" value="GER40349.1"/>
    <property type="molecule type" value="Genomic_DNA"/>
</dbReference>
<dbReference type="PANTHER" id="PTHR31197">
    <property type="entry name" value="OS01G0612600 PROTEIN"/>
    <property type="match status" value="1"/>
</dbReference>
<evidence type="ECO:0000256" key="1">
    <source>
        <dbReference type="SAM" id="MobiDB-lite"/>
    </source>
</evidence>
<dbReference type="EMBL" id="BKCP01005849">
    <property type="protein sequence ID" value="GER40347.1"/>
    <property type="molecule type" value="Genomic_DNA"/>
</dbReference>
<comment type="caution">
    <text evidence="3">The sequence shown here is derived from an EMBL/GenBank/DDBJ whole genome shotgun (WGS) entry which is preliminary data.</text>
</comment>
<evidence type="ECO:0000313" key="2">
    <source>
        <dbReference type="EMBL" id="GER40347.1"/>
    </source>
</evidence>
<feature type="compositionally biased region" description="Basic residues" evidence="1">
    <location>
        <begin position="1"/>
        <end position="12"/>
    </location>
</feature>
<accession>A0A5A7Q556</accession>
<dbReference type="Proteomes" id="UP000325081">
    <property type="component" value="Unassembled WGS sequence"/>
</dbReference>
<dbReference type="OrthoDB" id="1921166at2759"/>
<reference evidence="3" key="2">
    <citation type="journal article" date="2019" name="Curr. Biol.">
        <title>Genome Sequence of Striga asiatica Provides Insight into the Evolution of Plant Parasitism.</title>
        <authorList>
            <person name="Yoshida S."/>
            <person name="Kim S."/>
            <person name="Wafula E.K."/>
            <person name="Tanskanen J."/>
            <person name="Kim Y."/>
            <person name="Honaas L."/>
            <person name="Yang Z."/>
            <person name="Spallek T."/>
            <person name="Conn C.E."/>
            <person name="Ichihashi Y."/>
            <person name="Cheong K."/>
            <person name="Cui S."/>
            <person name="Der J.P."/>
            <person name="Gundlach H."/>
            <person name="Jiao Y."/>
            <person name="Hori C."/>
            <person name="Ishida J.K."/>
            <person name="Kasahara H."/>
            <person name="Kiba T."/>
            <person name="Kim M."/>
            <person name="Koo N."/>
            <person name="Laohavisit A."/>
            <person name="Lee Y."/>
            <person name="Lumba S."/>
            <person name="Mccourt P."/>
            <person name="Mortimer J.C."/>
            <person name="Mutuku J.M."/>
            <person name="Nomura T."/>
            <person name="Sasaki-sekimoto Y."/>
            <person name="Seto Y."/>
            <person name="Wang Y."/>
            <person name="Wakatake T."/>
            <person name="Sakakibara H."/>
            <person name="Demura T."/>
            <person name="Yamaguchi S."/>
            <person name="Yoneyama K."/>
            <person name="Manabe R."/>
            <person name="Nelson D.C."/>
            <person name="Schulman A.H."/>
            <person name="Timko M.P."/>
            <person name="Depamphilis C.W."/>
            <person name="Choi D."/>
            <person name="Shirasu K."/>
        </authorList>
    </citation>
    <scope>NUCLEOTIDE SEQUENCE [LARGE SCALE GENOMIC DNA]</scope>
    <source>
        <strain evidence="3">UVA1</strain>
    </source>
</reference>
<dbReference type="PANTHER" id="PTHR31197:SF21">
    <property type="entry name" value="C2H2-TYPE DOMAIN-CONTAINING PROTEIN"/>
    <property type="match status" value="1"/>
</dbReference>
<sequence>MAKSNKLQRKGKTNSLSVKKSSNKCKPSENKELENAVCSVCLESPHNAVVLLCSSHENGCRPYMCATSHQFSNCLEQYTKAYANDDDVDFEQDEVPCPLCRGQVKGWTVVKPERKLLNLRKRNCAHHDCSFSGTYKQMKRHVKSEHPLGRPREVDPTQAEKWKKLESERNTSDVQSMRRSAIRGSGLENGLGRGRLFEWARRSLGLGSDLNVGYFGW</sequence>
<evidence type="ECO:0000313" key="4">
    <source>
        <dbReference type="Proteomes" id="UP000325081"/>
    </source>
</evidence>
<feature type="region of interest" description="Disordered" evidence="1">
    <location>
        <begin position="1"/>
        <end position="27"/>
    </location>
</feature>
<dbReference type="Gene3D" id="3.30.40.10">
    <property type="entry name" value="Zinc/RING finger domain, C3HC4 (zinc finger)"/>
    <property type="match status" value="1"/>
</dbReference>